<evidence type="ECO:0000313" key="10">
    <source>
        <dbReference type="EMBL" id="NLF54291.1"/>
    </source>
</evidence>
<dbReference type="GO" id="GO:0000902">
    <property type="term" value="P:cell morphogenesis"/>
    <property type="evidence" value="ECO:0007669"/>
    <property type="project" value="InterPro"/>
</dbReference>
<comment type="subunit">
    <text evidence="6">Interacts with MinD and FtsZ.</text>
</comment>
<dbReference type="AlphaFoldDB" id="A0A7X7LWR0"/>
<evidence type="ECO:0000256" key="2">
    <source>
        <dbReference type="ARBA" id="ARBA00022618"/>
    </source>
</evidence>
<dbReference type="PANTHER" id="PTHR34108">
    <property type="entry name" value="SEPTUM SITE-DETERMINING PROTEIN MINC"/>
    <property type="match status" value="1"/>
</dbReference>
<evidence type="ECO:0000256" key="5">
    <source>
        <dbReference type="ARBA" id="ARBA00025606"/>
    </source>
</evidence>
<sequence length="268" mass="27540">MSASASARPIEFRNAPDGTTIAVLQETEPAALADALHKMLGGMPDFFAGEELVLDFGALGATPKKIDWAGLLPLLRRYQLKPVGVRNLDTSLCESARQAGLAVIGGDDRRVAAAASSRAPRETPPPAAPAPQSAAQPAAASAPAPEAVEASAAAVATLFVDRMVRSGQQIYARGGDLVLLGGVSPGAEVIADGSIHCYGPLRGRAIAGARGDLKGRIFATDFGPELVSIAGVYRTFEGGIPSAVAGRPAQIRLDAAEQKLSIEALKLD</sequence>
<evidence type="ECO:0000313" key="11">
    <source>
        <dbReference type="Proteomes" id="UP000536534"/>
    </source>
</evidence>
<evidence type="ECO:0000256" key="3">
    <source>
        <dbReference type="ARBA" id="ARBA00023210"/>
    </source>
</evidence>
<dbReference type="EMBL" id="JAAYYV010000206">
    <property type="protein sequence ID" value="NLF54291.1"/>
    <property type="molecule type" value="Genomic_DNA"/>
</dbReference>
<evidence type="ECO:0000256" key="4">
    <source>
        <dbReference type="ARBA" id="ARBA00023306"/>
    </source>
</evidence>
<evidence type="ECO:0000256" key="7">
    <source>
        <dbReference type="SAM" id="MobiDB-lite"/>
    </source>
</evidence>
<dbReference type="Proteomes" id="UP000536534">
    <property type="component" value="Unassembled WGS sequence"/>
</dbReference>
<evidence type="ECO:0000259" key="8">
    <source>
        <dbReference type="Pfam" id="PF03775"/>
    </source>
</evidence>
<comment type="similarity">
    <text evidence="1 6">Belongs to the MinC family.</text>
</comment>
<dbReference type="HAMAP" id="MF_00267">
    <property type="entry name" value="MinC"/>
    <property type="match status" value="1"/>
</dbReference>
<dbReference type="InterPro" id="IPR036145">
    <property type="entry name" value="MinC_C_sf"/>
</dbReference>
<evidence type="ECO:0000256" key="6">
    <source>
        <dbReference type="HAMAP-Rule" id="MF_00267"/>
    </source>
</evidence>
<dbReference type="Pfam" id="PF05209">
    <property type="entry name" value="MinC_N"/>
    <property type="match status" value="1"/>
</dbReference>
<comment type="caution">
    <text evidence="10">The sequence shown here is derived from an EMBL/GenBank/DDBJ whole genome shotgun (WGS) entry which is preliminary data.</text>
</comment>
<dbReference type="GO" id="GO:1901891">
    <property type="term" value="P:regulation of cell septum assembly"/>
    <property type="evidence" value="ECO:0007669"/>
    <property type="project" value="InterPro"/>
</dbReference>
<dbReference type="OrthoDB" id="9794530at2"/>
<dbReference type="PANTHER" id="PTHR34108:SF1">
    <property type="entry name" value="SEPTUM SITE-DETERMINING PROTEIN MINC"/>
    <property type="match status" value="1"/>
</dbReference>
<dbReference type="InterPro" id="IPR007874">
    <property type="entry name" value="MinC_N"/>
</dbReference>
<dbReference type="Gene3D" id="3.30.70.260">
    <property type="match status" value="1"/>
</dbReference>
<dbReference type="InterPro" id="IPR013033">
    <property type="entry name" value="MinC"/>
</dbReference>
<feature type="domain" description="Septum formation inhibitor MinC C-terminal" evidence="8">
    <location>
        <begin position="159"/>
        <end position="256"/>
    </location>
</feature>
<proteinExistence type="inferred from homology"/>
<dbReference type="GO" id="GO:0000917">
    <property type="term" value="P:division septum assembly"/>
    <property type="evidence" value="ECO:0007669"/>
    <property type="project" value="UniProtKB-KW"/>
</dbReference>
<dbReference type="Gene3D" id="2.160.20.70">
    <property type="match status" value="1"/>
</dbReference>
<dbReference type="GO" id="GO:0051302">
    <property type="term" value="P:regulation of cell division"/>
    <property type="evidence" value="ECO:0007669"/>
    <property type="project" value="InterPro"/>
</dbReference>
<dbReference type="InterPro" id="IPR016098">
    <property type="entry name" value="CAP/MinC_C"/>
</dbReference>
<reference evidence="10 11" key="1">
    <citation type="journal article" date="2020" name="Biotechnol. Biofuels">
        <title>New insights from the biogas microbiome by comprehensive genome-resolved metagenomics of nearly 1600 species originating from multiple anaerobic digesters.</title>
        <authorList>
            <person name="Campanaro S."/>
            <person name="Treu L."/>
            <person name="Rodriguez-R L.M."/>
            <person name="Kovalovszki A."/>
            <person name="Ziels R.M."/>
            <person name="Maus I."/>
            <person name="Zhu X."/>
            <person name="Kougias P.G."/>
            <person name="Basile A."/>
            <person name="Luo G."/>
            <person name="Schluter A."/>
            <person name="Konstantinidis K.T."/>
            <person name="Angelidaki I."/>
        </authorList>
    </citation>
    <scope>NUCLEOTIDE SEQUENCE [LARGE SCALE GENOMIC DNA]</scope>
    <source>
        <strain evidence="10">AS06rmzACSIP_256</strain>
    </source>
</reference>
<comment type="function">
    <text evidence="5 6">Cell division inhibitor that blocks the formation of polar Z ring septums. Rapidly oscillates between the poles of the cell to destabilize FtsZ filaments that have formed before they mature into polar Z rings. Prevents FtsZ polymerization.</text>
</comment>
<accession>A0A7X7LWR0</accession>
<feature type="region of interest" description="Disordered" evidence="7">
    <location>
        <begin position="112"/>
        <end position="142"/>
    </location>
</feature>
<keyword evidence="3 6" id="KW-0717">Septation</keyword>
<dbReference type="NCBIfam" id="TIGR01222">
    <property type="entry name" value="minC"/>
    <property type="match status" value="1"/>
</dbReference>
<dbReference type="SUPFAM" id="SSF63848">
    <property type="entry name" value="Cell-division inhibitor MinC, C-terminal domain"/>
    <property type="match status" value="1"/>
</dbReference>
<protein>
    <recommendedName>
        <fullName evidence="6">Probable septum site-determining protein MinC</fullName>
    </recommendedName>
</protein>
<dbReference type="RefSeq" id="WP_068804984.1">
    <property type="nucleotide sequence ID" value="NZ_MBFM01000002.1"/>
</dbReference>
<feature type="compositionally biased region" description="Low complexity" evidence="7">
    <location>
        <begin position="130"/>
        <end position="142"/>
    </location>
</feature>
<dbReference type="InterPro" id="IPR005526">
    <property type="entry name" value="Septum_form_inhib_MinC_C"/>
</dbReference>
<gene>
    <name evidence="6 10" type="primary">minC</name>
    <name evidence="10" type="ORF">GX576_07830</name>
</gene>
<evidence type="ECO:0000256" key="1">
    <source>
        <dbReference type="ARBA" id="ARBA00006291"/>
    </source>
</evidence>
<organism evidence="10 11">
    <name type="scientific">Thauera phenolivorans</name>
    <dbReference type="NCBI Taxonomy" id="1792543"/>
    <lineage>
        <taxon>Bacteria</taxon>
        <taxon>Pseudomonadati</taxon>
        <taxon>Pseudomonadota</taxon>
        <taxon>Betaproteobacteria</taxon>
        <taxon>Rhodocyclales</taxon>
        <taxon>Zoogloeaceae</taxon>
        <taxon>Thauera</taxon>
    </lineage>
</organism>
<evidence type="ECO:0000259" key="9">
    <source>
        <dbReference type="Pfam" id="PF05209"/>
    </source>
</evidence>
<keyword evidence="2 6" id="KW-0132">Cell division</keyword>
<dbReference type="Pfam" id="PF03775">
    <property type="entry name" value="MinC_C"/>
    <property type="match status" value="1"/>
</dbReference>
<keyword evidence="4 6" id="KW-0131">Cell cycle</keyword>
<name>A0A7X7LWR0_9RHOO</name>
<feature type="domain" description="Septum formation inhibitor MinC N-terminal" evidence="9">
    <location>
        <begin position="10"/>
        <end position="82"/>
    </location>
</feature>